<proteinExistence type="predicted"/>
<protein>
    <submittedName>
        <fullName evidence="2">Uncharacterized protein</fullName>
    </submittedName>
</protein>
<dbReference type="Proteomes" id="UP000029868">
    <property type="component" value="Unassembled WGS sequence"/>
</dbReference>
<keyword evidence="1" id="KW-0732">Signal</keyword>
<sequence length="578" mass="65208">MKYPFFITSALTSLCLLTSHHSIAAHSTSTPTEEPARWFEIEIILFKHLSKKSENSEQFASRELSAKKRRAFDLLTPYLQPDISSLKQLLPNCQQPELKPIYDISYAVYSLWPEEITDINTYISVDEGNIEESEINDIQAVKTDNDSHEIASSSANLSVTELATDTDLSEQGLTQPSYQVQYADIELPVYDQYPSKKQAALCVIPADFFQQHLTAQQLAQFNIDGFAVDKLANRVNGIEQWSADENGDITWASEQPYLISQNSLRLKSIANRIKRSRNYSPVLHLGWRQIGETRRKAKAMQLYAGDNLALKYKQALTKQDAEQQALEIQAILAQRQQAEALISQTGVVINQASPVAENAAIDDAMETNSQHASSGLAIKNTQVSSELSTTELPIIEQLRLQAKQRQLESIFQQFALFDKAESNDTKVSDTNTSANDTNELKYNQEEIKKIVAQLSADINVQETLLTMNNSAEKQAVIKAPLQPWSIDGLFKVHLDHYLYINTELNMVEPTNKSSRLTKDKTSTEMSLNKNQVISFKQNRRVITGEIHYFDHPYIGMVVQIRRFDPTKPADEAVSQSKK</sequence>
<dbReference type="EMBL" id="JQEC01000051">
    <property type="protein sequence ID" value="KGJ89877.1"/>
    <property type="molecule type" value="Genomic_DNA"/>
</dbReference>
<evidence type="ECO:0000313" key="3">
    <source>
        <dbReference type="Proteomes" id="UP000029868"/>
    </source>
</evidence>
<evidence type="ECO:0000256" key="1">
    <source>
        <dbReference type="SAM" id="SignalP"/>
    </source>
</evidence>
<dbReference type="RefSeq" id="WP_033083653.1">
    <property type="nucleotide sequence ID" value="NZ_JQEC01000051.1"/>
</dbReference>
<name>A0A099KIQ4_COLPS</name>
<dbReference type="OrthoDB" id="5566524at2"/>
<dbReference type="PATRIC" id="fig|28229.3.peg.3679"/>
<dbReference type="InterPro" id="IPR021241">
    <property type="entry name" value="CsiV"/>
</dbReference>
<feature type="chain" id="PRO_5001956932" evidence="1">
    <location>
        <begin position="25"/>
        <end position="578"/>
    </location>
</feature>
<comment type="caution">
    <text evidence="2">The sequence shown here is derived from an EMBL/GenBank/DDBJ whole genome shotgun (WGS) entry which is preliminary data.</text>
</comment>
<reference evidence="2 3" key="1">
    <citation type="submission" date="2014-08" db="EMBL/GenBank/DDBJ databases">
        <title>Genomic and Phenotypic Diversity of Colwellia psychrerythraea strains from Disparate Marine Basins.</title>
        <authorList>
            <person name="Techtmann S.M."/>
            <person name="Stelling S.C."/>
            <person name="Utturkar S.M."/>
            <person name="Alshibli N."/>
            <person name="Harris A."/>
            <person name="Brown S.D."/>
            <person name="Hazen T.C."/>
        </authorList>
    </citation>
    <scope>NUCLEOTIDE SEQUENCE [LARGE SCALE GENOMIC DNA]</scope>
    <source>
        <strain evidence="2 3">GAB14E</strain>
    </source>
</reference>
<dbReference type="Pfam" id="PF10972">
    <property type="entry name" value="CsiV"/>
    <property type="match status" value="1"/>
</dbReference>
<evidence type="ECO:0000313" key="2">
    <source>
        <dbReference type="EMBL" id="KGJ89877.1"/>
    </source>
</evidence>
<organism evidence="2 3">
    <name type="scientific">Colwellia psychrerythraea</name>
    <name type="common">Vibrio psychroerythus</name>
    <dbReference type="NCBI Taxonomy" id="28229"/>
    <lineage>
        <taxon>Bacteria</taxon>
        <taxon>Pseudomonadati</taxon>
        <taxon>Pseudomonadota</taxon>
        <taxon>Gammaproteobacteria</taxon>
        <taxon>Alteromonadales</taxon>
        <taxon>Colwelliaceae</taxon>
        <taxon>Colwellia</taxon>
    </lineage>
</organism>
<gene>
    <name evidence="2" type="ORF">GAB14E_3755</name>
</gene>
<accession>A0A099KIQ4</accession>
<dbReference type="AlphaFoldDB" id="A0A099KIQ4"/>
<feature type="signal peptide" evidence="1">
    <location>
        <begin position="1"/>
        <end position="24"/>
    </location>
</feature>